<keyword evidence="4" id="KW-0472">Membrane</keyword>
<evidence type="ECO:0000259" key="7">
    <source>
        <dbReference type="PROSITE" id="PS50002"/>
    </source>
</evidence>
<reference evidence="8" key="1">
    <citation type="submission" date="2020-07" db="EMBL/GenBank/DDBJ databases">
        <title>Clarias magur genome sequencing, assembly and annotation.</title>
        <authorList>
            <person name="Kushwaha B."/>
            <person name="Kumar R."/>
            <person name="Das P."/>
            <person name="Joshi C.G."/>
            <person name="Kumar D."/>
            <person name="Nagpure N.S."/>
            <person name="Pandey M."/>
            <person name="Agarwal S."/>
            <person name="Srivastava S."/>
            <person name="Singh M."/>
            <person name="Sahoo L."/>
            <person name="Jayasankar P."/>
            <person name="Meher P.K."/>
            <person name="Koringa P.G."/>
            <person name="Iquebal M.A."/>
            <person name="Das S.P."/>
            <person name="Bit A."/>
            <person name="Patnaik S."/>
            <person name="Patel N."/>
            <person name="Shah T.M."/>
            <person name="Hinsu A."/>
            <person name="Jena J.K."/>
        </authorList>
    </citation>
    <scope>NUCLEOTIDE SEQUENCE</scope>
    <source>
        <strain evidence="8">CIFAMagur01</strain>
        <tissue evidence="8">Testis</tissue>
    </source>
</reference>
<organism evidence="8 9">
    <name type="scientific">Clarias magur</name>
    <name type="common">Asian catfish</name>
    <name type="synonym">Macropteronotus magur</name>
    <dbReference type="NCBI Taxonomy" id="1594786"/>
    <lineage>
        <taxon>Eukaryota</taxon>
        <taxon>Metazoa</taxon>
        <taxon>Chordata</taxon>
        <taxon>Craniata</taxon>
        <taxon>Vertebrata</taxon>
        <taxon>Euteleostomi</taxon>
        <taxon>Actinopterygii</taxon>
        <taxon>Neopterygii</taxon>
        <taxon>Teleostei</taxon>
        <taxon>Ostariophysi</taxon>
        <taxon>Siluriformes</taxon>
        <taxon>Clariidae</taxon>
        <taxon>Clarias</taxon>
    </lineage>
</organism>
<feature type="domain" description="SH3" evidence="7">
    <location>
        <begin position="397"/>
        <end position="454"/>
    </location>
</feature>
<feature type="compositionally biased region" description="Polar residues" evidence="6">
    <location>
        <begin position="232"/>
        <end position="242"/>
    </location>
</feature>
<dbReference type="InterPro" id="IPR050384">
    <property type="entry name" value="Endophilin_SH3RF"/>
</dbReference>
<proteinExistence type="predicted"/>
<feature type="region of interest" description="Disordered" evidence="6">
    <location>
        <begin position="22"/>
        <end position="151"/>
    </location>
</feature>
<name>A0A8J4UJP5_CLAMG</name>
<feature type="compositionally biased region" description="Polar residues" evidence="6">
    <location>
        <begin position="46"/>
        <end position="56"/>
    </location>
</feature>
<evidence type="ECO:0000256" key="5">
    <source>
        <dbReference type="PROSITE-ProRule" id="PRU00192"/>
    </source>
</evidence>
<evidence type="ECO:0000313" key="8">
    <source>
        <dbReference type="EMBL" id="KAF5902199.1"/>
    </source>
</evidence>
<feature type="compositionally biased region" description="Polar residues" evidence="6">
    <location>
        <begin position="63"/>
        <end position="82"/>
    </location>
</feature>
<dbReference type="Proteomes" id="UP000727407">
    <property type="component" value="Unassembled WGS sequence"/>
</dbReference>
<dbReference type="PANTHER" id="PTHR14167">
    <property type="entry name" value="SH3 DOMAIN-CONTAINING"/>
    <property type="match status" value="1"/>
</dbReference>
<dbReference type="AlphaFoldDB" id="A0A8J4UJP5"/>
<feature type="compositionally biased region" description="Pro residues" evidence="6">
    <location>
        <begin position="30"/>
        <end position="42"/>
    </location>
</feature>
<dbReference type="EMBL" id="QNUK01000095">
    <property type="protein sequence ID" value="KAF5902199.1"/>
    <property type="molecule type" value="Genomic_DNA"/>
</dbReference>
<keyword evidence="2 5" id="KW-0728">SH3 domain</keyword>
<dbReference type="Gene3D" id="2.30.30.40">
    <property type="entry name" value="SH3 Domains"/>
    <property type="match status" value="2"/>
</dbReference>
<gene>
    <name evidence="8" type="primary">sh3d19</name>
    <name evidence="8" type="ORF">DAT39_008066</name>
</gene>
<evidence type="ECO:0000256" key="3">
    <source>
        <dbReference type="ARBA" id="ARBA00023054"/>
    </source>
</evidence>
<dbReference type="PROSITE" id="PS50002">
    <property type="entry name" value="SH3"/>
    <property type="match status" value="2"/>
</dbReference>
<evidence type="ECO:0000256" key="6">
    <source>
        <dbReference type="SAM" id="MobiDB-lite"/>
    </source>
</evidence>
<dbReference type="SUPFAM" id="SSF50044">
    <property type="entry name" value="SH3-domain"/>
    <property type="match status" value="2"/>
</dbReference>
<feature type="domain" description="SH3" evidence="7">
    <location>
        <begin position="318"/>
        <end position="377"/>
    </location>
</feature>
<protein>
    <submittedName>
        <fullName evidence="8">SH3 domain-containing protein 19</fullName>
    </submittedName>
</protein>
<dbReference type="Pfam" id="PF14604">
    <property type="entry name" value="SH3_9"/>
    <property type="match status" value="1"/>
</dbReference>
<dbReference type="PANTHER" id="PTHR14167:SF81">
    <property type="entry name" value="ENDOPHILIN-A"/>
    <property type="match status" value="1"/>
</dbReference>
<evidence type="ECO:0000313" key="9">
    <source>
        <dbReference type="Proteomes" id="UP000727407"/>
    </source>
</evidence>
<dbReference type="InterPro" id="IPR001452">
    <property type="entry name" value="SH3_domain"/>
</dbReference>
<feature type="compositionally biased region" description="Pro residues" evidence="6">
    <location>
        <begin position="257"/>
        <end position="270"/>
    </location>
</feature>
<dbReference type="PRINTS" id="PR00452">
    <property type="entry name" value="SH3DOMAIN"/>
</dbReference>
<feature type="region of interest" description="Disordered" evidence="6">
    <location>
        <begin position="219"/>
        <end position="310"/>
    </location>
</feature>
<feature type="compositionally biased region" description="Polar residues" evidence="6">
    <location>
        <begin position="278"/>
        <end position="293"/>
    </location>
</feature>
<dbReference type="GO" id="GO:0098978">
    <property type="term" value="C:glutamatergic synapse"/>
    <property type="evidence" value="ECO:0007669"/>
    <property type="project" value="TreeGrafter"/>
</dbReference>
<evidence type="ECO:0000256" key="4">
    <source>
        <dbReference type="ARBA" id="ARBA00023136"/>
    </source>
</evidence>
<keyword evidence="3" id="KW-0175">Coiled coil</keyword>
<comment type="subcellular location">
    <subcellularLocation>
        <location evidence="1">Membrane</location>
        <topology evidence="1">Peripheral membrane protein</topology>
    </subcellularLocation>
</comment>
<evidence type="ECO:0000256" key="1">
    <source>
        <dbReference type="ARBA" id="ARBA00004170"/>
    </source>
</evidence>
<feature type="non-terminal residue" evidence="8">
    <location>
        <position position="1"/>
    </location>
</feature>
<accession>A0A8J4UJP5</accession>
<evidence type="ECO:0000256" key="2">
    <source>
        <dbReference type="ARBA" id="ARBA00022443"/>
    </source>
</evidence>
<dbReference type="GO" id="GO:0016191">
    <property type="term" value="P:synaptic vesicle uncoating"/>
    <property type="evidence" value="ECO:0007669"/>
    <property type="project" value="TreeGrafter"/>
</dbReference>
<comment type="caution">
    <text evidence="8">The sequence shown here is derived from an EMBL/GenBank/DDBJ whole genome shotgun (WGS) entry which is preliminary data.</text>
</comment>
<dbReference type="OrthoDB" id="27823at2759"/>
<sequence length="454" mass="50168">MAAIHSERNIRAKIQEFEKQLITDEISAPTPRPRNVPRPAVAPKPSTVQRASNSSSIEEEDTNTQTFVGNSYNEVIGLNSTPVAPAQRPTMPRKPSLTSSDQVKPQPLIKPPPPSSRPSLRRSRPQNNQEEDAVFNTPTLPPRTVYNGHQNVSSHNSIRENEYVDTPVSPAFPNLSSAASFTNAVTRRPTIIRVPNKRQYQEQEVLDCFSSALPVQRAIGGPPPSFSHKAQDWTQNSFSSVQPALPPRPGGGKVLPQRPPPAKPSPGRPPQPRRDSVLRNSTLQPQQPNNLRHSVSKKAPVLPPRPNPGHRLYNRYTLEIPHAIADYDYNGMHTGELSFQKNEVLVLLSQIDNRTFECQVGDTKGTVQKSHMKIITPLSNYSHQEDNPVAQESSSGNGGLQVQALYDFVPENPGEIMLKAGDVIVNAEQIDSDWYLGTSKGITGFFPINYVKTL</sequence>
<dbReference type="GO" id="GO:0098793">
    <property type="term" value="C:presynapse"/>
    <property type="evidence" value="ECO:0007669"/>
    <property type="project" value="TreeGrafter"/>
</dbReference>
<dbReference type="InterPro" id="IPR036028">
    <property type="entry name" value="SH3-like_dom_sf"/>
</dbReference>
<dbReference type="SMART" id="SM00326">
    <property type="entry name" value="SH3"/>
    <property type="match status" value="2"/>
</dbReference>
<keyword evidence="9" id="KW-1185">Reference proteome</keyword>